<dbReference type="Gene3D" id="3.40.50.720">
    <property type="entry name" value="NAD(P)-binding Rossmann-like Domain"/>
    <property type="match status" value="1"/>
</dbReference>
<dbReference type="InterPro" id="IPR001509">
    <property type="entry name" value="Epimerase_deHydtase"/>
</dbReference>
<dbReference type="InterPro" id="IPR005886">
    <property type="entry name" value="UDP_G4E"/>
</dbReference>
<dbReference type="EMBL" id="CAEZWM010000073">
    <property type="protein sequence ID" value="CAB4656653.1"/>
    <property type="molecule type" value="Genomic_DNA"/>
</dbReference>
<name>A0A6J6XA29_9ZZZZ</name>
<reference evidence="8" key="1">
    <citation type="submission" date="2020-05" db="EMBL/GenBank/DDBJ databases">
        <authorList>
            <person name="Chiriac C."/>
            <person name="Salcher M."/>
            <person name="Ghai R."/>
            <person name="Kavagutti S V."/>
        </authorList>
    </citation>
    <scope>NUCLEOTIDE SEQUENCE</scope>
</reference>
<organism evidence="8">
    <name type="scientific">freshwater metagenome</name>
    <dbReference type="NCBI Taxonomy" id="449393"/>
    <lineage>
        <taxon>unclassified sequences</taxon>
        <taxon>metagenomes</taxon>
        <taxon>ecological metagenomes</taxon>
    </lineage>
</organism>
<accession>A0A6J6XA29</accession>
<evidence type="ECO:0000256" key="4">
    <source>
        <dbReference type="ARBA" id="ARBA00023235"/>
    </source>
</evidence>
<dbReference type="Pfam" id="PF01370">
    <property type="entry name" value="Epimerase"/>
    <property type="match status" value="1"/>
</dbReference>
<proteinExistence type="inferred from homology"/>
<evidence type="ECO:0000259" key="6">
    <source>
        <dbReference type="Pfam" id="PF01370"/>
    </source>
</evidence>
<dbReference type="Gene3D" id="3.90.25.10">
    <property type="entry name" value="UDP-galactose 4-epimerase, domain 1"/>
    <property type="match status" value="1"/>
</dbReference>
<comment type="similarity">
    <text evidence="2">Belongs to the NAD(P)-dependent epimerase/dehydratase family.</text>
</comment>
<evidence type="ECO:0000256" key="3">
    <source>
        <dbReference type="ARBA" id="ARBA00023027"/>
    </source>
</evidence>
<evidence type="ECO:0000256" key="5">
    <source>
        <dbReference type="ARBA" id="ARBA00023277"/>
    </source>
</evidence>
<evidence type="ECO:0000256" key="1">
    <source>
        <dbReference type="ARBA" id="ARBA00001911"/>
    </source>
</evidence>
<keyword evidence="4" id="KW-0413">Isomerase</keyword>
<gene>
    <name evidence="7" type="ORF">UFOPK2242_00715</name>
    <name evidence="8" type="ORF">UFOPK2925_01615</name>
</gene>
<dbReference type="CDD" id="cd05247">
    <property type="entry name" value="UDP_G4E_1_SDR_e"/>
    <property type="match status" value="1"/>
</dbReference>
<protein>
    <submittedName>
        <fullName evidence="8">Unannotated protein</fullName>
    </submittedName>
</protein>
<feature type="domain" description="NAD-dependent epimerase/dehydratase" evidence="6">
    <location>
        <begin position="3"/>
        <end position="246"/>
    </location>
</feature>
<dbReference type="SUPFAM" id="SSF51735">
    <property type="entry name" value="NAD(P)-binding Rossmann-fold domains"/>
    <property type="match status" value="1"/>
</dbReference>
<dbReference type="PANTHER" id="PTHR43725">
    <property type="entry name" value="UDP-GLUCOSE 4-EPIMERASE"/>
    <property type="match status" value="1"/>
</dbReference>
<dbReference type="AlphaFoldDB" id="A0A6J6XA29"/>
<sequence length="316" mass="33780">MKALVVGGAGYIGSIVASELVEAGHDVSVLDDLSRGTAEVEGTTFYEASLLDPESLDGVLSNGFDVVLHFAALALVPESVAEPELYFRVNVGGTLNLLEAMNAHDIKRIVFSSTCAVYGEPASVPITEKFPNNPTNSYGASKLAVDHLLTAWTTARNSSAVSLRYFNVAGAAHGLGEHHEPETHIIPIVLDAAAGTRPHVQIFGTDYPTPDGTAVRDYIHVLDLATAHILAINATSTPGRHIYNLGNGAGFSVREVIETAERVTGRSIPVIESGRRAGDPAQLISASDLIRSELGWVPRYPELERMISDAWEHRGH</sequence>
<evidence type="ECO:0000256" key="2">
    <source>
        <dbReference type="ARBA" id="ARBA00007637"/>
    </source>
</evidence>
<dbReference type="NCBIfam" id="TIGR01179">
    <property type="entry name" value="galE"/>
    <property type="match status" value="1"/>
</dbReference>
<dbReference type="InterPro" id="IPR036291">
    <property type="entry name" value="NAD(P)-bd_dom_sf"/>
</dbReference>
<evidence type="ECO:0000313" key="8">
    <source>
        <dbReference type="EMBL" id="CAB4793075.1"/>
    </source>
</evidence>
<dbReference type="GO" id="GO:0033499">
    <property type="term" value="P:galactose catabolic process via UDP-galactose, Leloir pathway"/>
    <property type="evidence" value="ECO:0007669"/>
    <property type="project" value="TreeGrafter"/>
</dbReference>
<dbReference type="PANTHER" id="PTHR43725:SF53">
    <property type="entry name" value="UDP-ARABINOSE 4-EPIMERASE 1"/>
    <property type="match status" value="1"/>
</dbReference>
<keyword evidence="3" id="KW-0520">NAD</keyword>
<dbReference type="EMBL" id="CAEZZU010000316">
    <property type="protein sequence ID" value="CAB4793075.1"/>
    <property type="molecule type" value="Genomic_DNA"/>
</dbReference>
<dbReference type="GO" id="GO:0003978">
    <property type="term" value="F:UDP-glucose 4-epimerase activity"/>
    <property type="evidence" value="ECO:0007669"/>
    <property type="project" value="InterPro"/>
</dbReference>
<keyword evidence="5" id="KW-0119">Carbohydrate metabolism</keyword>
<evidence type="ECO:0000313" key="7">
    <source>
        <dbReference type="EMBL" id="CAB4656653.1"/>
    </source>
</evidence>
<comment type="cofactor">
    <cofactor evidence="1">
        <name>NAD(+)</name>
        <dbReference type="ChEBI" id="CHEBI:57540"/>
    </cofactor>
</comment>